<feature type="DNA-binding region" description="HMG box" evidence="2">
    <location>
        <begin position="103"/>
        <end position="167"/>
    </location>
</feature>
<dbReference type="PROSITE" id="PS50118">
    <property type="entry name" value="HMG_BOX_2"/>
    <property type="match status" value="2"/>
</dbReference>
<accession>A0A0D6LED4</accession>
<feature type="domain" description="HMG box" evidence="4">
    <location>
        <begin position="103"/>
        <end position="167"/>
    </location>
</feature>
<reference evidence="5 6" key="1">
    <citation type="submission" date="2013-05" db="EMBL/GenBank/DDBJ databases">
        <title>Draft genome of the parasitic nematode Anyclostoma ceylanicum.</title>
        <authorList>
            <person name="Mitreva M."/>
        </authorList>
    </citation>
    <scope>NUCLEOTIDE SEQUENCE [LARGE SCALE GENOMIC DNA]</scope>
</reference>
<feature type="region of interest" description="Disordered" evidence="3">
    <location>
        <begin position="67"/>
        <end position="103"/>
    </location>
</feature>
<evidence type="ECO:0000313" key="5">
    <source>
        <dbReference type="EMBL" id="EPB70450.1"/>
    </source>
</evidence>
<dbReference type="GO" id="GO:0006357">
    <property type="term" value="P:regulation of transcription by RNA polymerase II"/>
    <property type="evidence" value="ECO:0007669"/>
    <property type="project" value="TreeGrafter"/>
</dbReference>
<dbReference type="SUPFAM" id="SSF47095">
    <property type="entry name" value="HMG-box"/>
    <property type="match status" value="2"/>
</dbReference>
<evidence type="ECO:0000256" key="1">
    <source>
        <dbReference type="ARBA" id="ARBA00023125"/>
    </source>
</evidence>
<dbReference type="SMART" id="SM00398">
    <property type="entry name" value="HMG"/>
    <property type="match status" value="1"/>
</dbReference>
<keyword evidence="2" id="KW-0539">Nucleus</keyword>
<dbReference type="InterPro" id="IPR036910">
    <property type="entry name" value="HMG_box_dom_sf"/>
</dbReference>
<feature type="domain" description="HMG box" evidence="4">
    <location>
        <begin position="1"/>
        <end position="38"/>
    </location>
</feature>
<keyword evidence="1 2" id="KW-0238">DNA-binding</keyword>
<evidence type="ECO:0000256" key="2">
    <source>
        <dbReference type="PROSITE-ProRule" id="PRU00267"/>
    </source>
</evidence>
<proteinExistence type="predicted"/>
<dbReference type="GO" id="GO:0003677">
    <property type="term" value="F:DNA binding"/>
    <property type="evidence" value="ECO:0007669"/>
    <property type="project" value="UniProtKB-UniRule"/>
</dbReference>
<dbReference type="Pfam" id="PF00505">
    <property type="entry name" value="HMG_box"/>
    <property type="match status" value="1"/>
</dbReference>
<dbReference type="PANTHER" id="PTHR48112">
    <property type="entry name" value="HIGH MOBILITY GROUP PROTEIN DSP1"/>
    <property type="match status" value="1"/>
</dbReference>
<name>A0A0D6LED4_9BILA</name>
<protein>
    <submittedName>
        <fullName evidence="5">HMG box</fullName>
    </submittedName>
</protein>
<dbReference type="Proteomes" id="UP000054495">
    <property type="component" value="Unassembled WGS sequence"/>
</dbReference>
<feature type="DNA-binding region" description="HMG box" evidence="2">
    <location>
        <begin position="1"/>
        <end position="38"/>
    </location>
</feature>
<keyword evidence="6" id="KW-1185">Reference proteome</keyword>
<evidence type="ECO:0000313" key="6">
    <source>
        <dbReference type="Proteomes" id="UP000054495"/>
    </source>
</evidence>
<organism evidence="5 6">
    <name type="scientific">Ancylostoma ceylanicum</name>
    <dbReference type="NCBI Taxonomy" id="53326"/>
    <lineage>
        <taxon>Eukaryota</taxon>
        <taxon>Metazoa</taxon>
        <taxon>Ecdysozoa</taxon>
        <taxon>Nematoda</taxon>
        <taxon>Chromadorea</taxon>
        <taxon>Rhabditida</taxon>
        <taxon>Rhabditina</taxon>
        <taxon>Rhabditomorpha</taxon>
        <taxon>Strongyloidea</taxon>
        <taxon>Ancylostomatidae</taxon>
        <taxon>Ancylostomatinae</taxon>
        <taxon>Ancylostoma</taxon>
    </lineage>
</organism>
<dbReference type="InterPro" id="IPR050342">
    <property type="entry name" value="HMGB"/>
</dbReference>
<evidence type="ECO:0000259" key="4">
    <source>
        <dbReference type="PROSITE" id="PS50118"/>
    </source>
</evidence>
<feature type="compositionally biased region" description="Low complexity" evidence="3">
    <location>
        <begin position="72"/>
        <end position="81"/>
    </location>
</feature>
<dbReference type="PANTHER" id="PTHR48112:SF22">
    <property type="entry name" value="MITOCHONDRIAL TRANSCRIPTION FACTOR A, ISOFORM B"/>
    <property type="match status" value="1"/>
</dbReference>
<evidence type="ECO:0000256" key="3">
    <source>
        <dbReference type="SAM" id="MobiDB-lite"/>
    </source>
</evidence>
<gene>
    <name evidence="5" type="ORF">ANCCEY_10463</name>
</gene>
<dbReference type="AlphaFoldDB" id="A0A0D6LED4"/>
<dbReference type="GO" id="GO:0005634">
    <property type="term" value="C:nucleus"/>
    <property type="evidence" value="ECO:0007669"/>
    <property type="project" value="UniProtKB-UniRule"/>
</dbReference>
<dbReference type="EMBL" id="KE125190">
    <property type="protein sequence ID" value="EPB70450.1"/>
    <property type="molecule type" value="Genomic_DNA"/>
</dbReference>
<dbReference type="InterPro" id="IPR009071">
    <property type="entry name" value="HMG_box_dom"/>
</dbReference>
<dbReference type="Gene3D" id="1.10.30.10">
    <property type="entry name" value="High mobility group box domain"/>
    <property type="match status" value="2"/>
</dbReference>
<sequence length="189" mass="20733">MYFKAAGVEWAKVSDKSKWEKMAAEEKKRYEKEMAAYKAGGSGASPKKAGKAKAKFNTLQLVGKVSPHITMPRPAKAATSPKPKKVTSPEKKAIRKKKDPKAPKRALSAYMLWLSENRAKLAKPGMTFVEVSRAAGAEWAKVADKSKWEKLAAKEKKRYEKEMAAYKGVAPEAPAKKVVKAAKPKLTAA</sequence>